<protein>
    <submittedName>
        <fullName evidence="4">PspA/IM30 family protein</fullName>
    </submittedName>
</protein>
<dbReference type="InterPro" id="IPR007157">
    <property type="entry name" value="PspA_VIPP1"/>
</dbReference>
<feature type="region of interest" description="Disordered" evidence="3">
    <location>
        <begin position="174"/>
        <end position="198"/>
    </location>
</feature>
<dbReference type="PANTHER" id="PTHR31088:SF6">
    <property type="entry name" value="PHAGE SHOCK PROTEIN A"/>
    <property type="match status" value="1"/>
</dbReference>
<evidence type="ECO:0000256" key="1">
    <source>
        <dbReference type="ARBA" id="ARBA00043985"/>
    </source>
</evidence>
<evidence type="ECO:0000256" key="3">
    <source>
        <dbReference type="SAM" id="MobiDB-lite"/>
    </source>
</evidence>
<accession>A0A845LC51</accession>
<feature type="coiled-coil region" evidence="2">
    <location>
        <begin position="87"/>
        <end position="135"/>
    </location>
</feature>
<dbReference type="Pfam" id="PF04012">
    <property type="entry name" value="PspA_IM30"/>
    <property type="match status" value="1"/>
</dbReference>
<dbReference type="Proteomes" id="UP000471031">
    <property type="component" value="Unassembled WGS sequence"/>
</dbReference>
<reference evidence="4 5" key="1">
    <citation type="submission" date="2020-01" db="EMBL/GenBank/DDBJ databases">
        <title>Whole genome sequence of Heliobacterium gestii DSM 11169.</title>
        <authorList>
            <person name="Kyndt J.A."/>
            <person name="Meyer T.E."/>
        </authorList>
    </citation>
    <scope>NUCLEOTIDE SEQUENCE [LARGE SCALE GENOMIC DNA]</scope>
    <source>
        <strain evidence="4 5">DSM 11169</strain>
    </source>
</reference>
<dbReference type="AlphaFoldDB" id="A0A845LC51"/>
<keyword evidence="5" id="KW-1185">Reference proteome</keyword>
<gene>
    <name evidence="4" type="ORF">GTO89_05525</name>
</gene>
<evidence type="ECO:0000313" key="4">
    <source>
        <dbReference type="EMBL" id="MZP42500.1"/>
    </source>
</evidence>
<dbReference type="PANTHER" id="PTHR31088">
    <property type="entry name" value="MEMBRANE-ASSOCIATED PROTEIN VIPP1, CHLOROPLASTIC"/>
    <property type="match status" value="1"/>
</dbReference>
<dbReference type="OrthoDB" id="9779630at2"/>
<sequence length="222" mass="25080">MSLFKRLKDLTLANINSLLDKAEDPVKMLDQYLRDMEEDIQDASEAVAQQIAVTKKFETQYREAEAMVQKRQDDAVKAINAGRDDLARRALEDKKNHETRMNEYKTQFETHSATSQKLKQQLSDMRGEFDKLKARRDTLVARANAAKATEQVHNLMGGFDSQSARRGFERMEDKVASMEARAEASKELSRGPNASLDDELASLNKGSVVDDELAALKRQLGK</sequence>
<feature type="compositionally biased region" description="Basic and acidic residues" evidence="3">
    <location>
        <begin position="174"/>
        <end position="189"/>
    </location>
</feature>
<keyword evidence="2" id="KW-0175">Coiled coil</keyword>
<dbReference type="EMBL" id="WXEX01000004">
    <property type="protein sequence ID" value="MZP42500.1"/>
    <property type="molecule type" value="Genomic_DNA"/>
</dbReference>
<evidence type="ECO:0000313" key="5">
    <source>
        <dbReference type="Proteomes" id="UP000471031"/>
    </source>
</evidence>
<name>A0A845LC51_HELGE</name>
<organism evidence="4 5">
    <name type="scientific">Heliomicrobium gestii</name>
    <name type="common">Heliobacterium gestii</name>
    <dbReference type="NCBI Taxonomy" id="2699"/>
    <lineage>
        <taxon>Bacteria</taxon>
        <taxon>Bacillati</taxon>
        <taxon>Bacillota</taxon>
        <taxon>Clostridia</taxon>
        <taxon>Eubacteriales</taxon>
        <taxon>Heliobacteriaceae</taxon>
        <taxon>Heliomicrobium</taxon>
    </lineage>
</organism>
<evidence type="ECO:0000256" key="2">
    <source>
        <dbReference type="SAM" id="Coils"/>
    </source>
</evidence>
<comment type="similarity">
    <text evidence="1">Belongs to the PspA/Vipp/IM30 family.</text>
</comment>
<comment type="caution">
    <text evidence="4">The sequence shown here is derived from an EMBL/GenBank/DDBJ whole genome shotgun (WGS) entry which is preliminary data.</text>
</comment>
<feature type="coiled-coil region" evidence="2">
    <location>
        <begin position="26"/>
        <end position="53"/>
    </location>
</feature>
<dbReference type="RefSeq" id="WP_161261075.1">
    <property type="nucleotide sequence ID" value="NZ_JAFBDC010000003.1"/>
</dbReference>
<proteinExistence type="inferred from homology"/>